<keyword evidence="11" id="KW-1185">Reference proteome</keyword>
<keyword evidence="6" id="KW-0498">Mitosis</keyword>
<comment type="caution">
    <text evidence="10">The sequence shown here is derived from an EMBL/GenBank/DDBJ whole genome shotgun (WGS) entry which is preliminary data.</text>
</comment>
<dbReference type="OrthoDB" id="8187957at2759"/>
<sequence length="560" mass="64689">MDNIDDIRDEDFIPFLHGLGVETYKKSFEWMLNDSDFSGVLQWIYNNLDHNNALTAREECRYAELQKKGKLLSPDNLETQILSIQNDFEGLVLAGDLDSLEDAKLDIIRQKEKLAMLQMHEDMINEMIAQDESTKEDLTLDIARLETVQKQCNLDVNTVSEQCLQLAEEVENITSSVMNVIADVLNVYGSSINDKELSQQFFTFGPLESYRQTQSLFKSHFDLYTNKKFNDRQTDANEDDLRTALIEAKDMEERLSDAVCTYIESKAELSGELAKLMLVSNYSHVHSSDITVCSLEAQSAISLLEQEECILEQQLLSTVKLYSEARTRLAVSTSTTSAMMIRRQIYKDLSYLVDVCQQAVTLDRLVYYALRRELRTMEDVMQFAAHLRLYVIQEREIVADRIKSMTDICTEQENVERNLQKSNILLQSLSSILGVNYTDVSLYAKTYNEIMSRGNQLKENITEQYKRKENDLMQYKNSSAHLRSYIYDGCTKQPNCNNTIVSAMRHRLTQDRDAVDERIVETSVLFNDVKKNDKNNLRKLWQWFLTDQSKLLATIKNIRG</sequence>
<evidence type="ECO:0000313" key="11">
    <source>
        <dbReference type="Proteomes" id="UP000007151"/>
    </source>
</evidence>
<protein>
    <submittedName>
        <fullName evidence="10">Dim gamma-tubulin 3</fullName>
    </submittedName>
</protein>
<evidence type="ECO:0000256" key="3">
    <source>
        <dbReference type="ARBA" id="ARBA00022490"/>
    </source>
</evidence>
<keyword evidence="7" id="KW-0175">Coiled coil</keyword>
<dbReference type="GO" id="GO:0005874">
    <property type="term" value="C:microtubule"/>
    <property type="evidence" value="ECO:0007669"/>
    <property type="project" value="UniProtKB-KW"/>
</dbReference>
<dbReference type="InterPro" id="IPR032733">
    <property type="entry name" value="HAUS3_N"/>
</dbReference>
<evidence type="ECO:0000256" key="8">
    <source>
        <dbReference type="ARBA" id="ARBA00023212"/>
    </source>
</evidence>
<organism evidence="10 11">
    <name type="scientific">Danaus plexippus plexippus</name>
    <dbReference type="NCBI Taxonomy" id="278856"/>
    <lineage>
        <taxon>Eukaryota</taxon>
        <taxon>Metazoa</taxon>
        <taxon>Ecdysozoa</taxon>
        <taxon>Arthropoda</taxon>
        <taxon>Hexapoda</taxon>
        <taxon>Insecta</taxon>
        <taxon>Pterygota</taxon>
        <taxon>Neoptera</taxon>
        <taxon>Endopterygota</taxon>
        <taxon>Lepidoptera</taxon>
        <taxon>Glossata</taxon>
        <taxon>Ditrysia</taxon>
        <taxon>Papilionoidea</taxon>
        <taxon>Nymphalidae</taxon>
        <taxon>Danainae</taxon>
        <taxon>Danaini</taxon>
        <taxon>Danaina</taxon>
        <taxon>Danaus</taxon>
        <taxon>Danaus</taxon>
    </lineage>
</organism>
<keyword evidence="5" id="KW-0493">Microtubule</keyword>
<gene>
    <name evidence="10" type="ORF">KGM_200765</name>
</gene>
<evidence type="ECO:0000256" key="7">
    <source>
        <dbReference type="ARBA" id="ARBA00023054"/>
    </source>
</evidence>
<reference evidence="10 11" key="1">
    <citation type="journal article" date="2011" name="Cell">
        <title>The monarch butterfly genome yields insights into long-distance migration.</title>
        <authorList>
            <person name="Zhan S."/>
            <person name="Merlin C."/>
            <person name="Boore J.L."/>
            <person name="Reppert S.M."/>
        </authorList>
    </citation>
    <scope>NUCLEOTIDE SEQUENCE [LARGE SCALE GENOMIC DNA]</scope>
    <source>
        <strain evidence="10">F-2</strain>
    </source>
</reference>
<keyword evidence="4" id="KW-0132">Cell division</keyword>
<keyword evidence="9" id="KW-0131">Cell cycle</keyword>
<evidence type="ECO:0000256" key="4">
    <source>
        <dbReference type="ARBA" id="ARBA00022618"/>
    </source>
</evidence>
<dbReference type="KEGG" id="dpl:KGM_200765"/>
<dbReference type="AlphaFoldDB" id="A0A212F8D5"/>
<comment type="subcellular location">
    <subcellularLocation>
        <location evidence="1">Cytoplasm</location>
        <location evidence="1">Cytoskeleton</location>
        <location evidence="1">Spindle</location>
    </subcellularLocation>
</comment>
<dbReference type="GO" id="GO:0005819">
    <property type="term" value="C:spindle"/>
    <property type="evidence" value="ECO:0007669"/>
    <property type="project" value="UniProtKB-SubCell"/>
</dbReference>
<accession>A0A212F8D5</accession>
<comment type="similarity">
    <text evidence="2">Belongs to the HAUS3 family.</text>
</comment>
<name>A0A212F8D5_DANPL</name>
<keyword evidence="8" id="KW-0206">Cytoskeleton</keyword>
<evidence type="ECO:0000313" key="10">
    <source>
        <dbReference type="EMBL" id="OWR49997.1"/>
    </source>
</evidence>
<keyword evidence="3" id="KW-0963">Cytoplasm</keyword>
<dbReference type="STRING" id="278856.A0A212F8D5"/>
<dbReference type="Proteomes" id="UP000007151">
    <property type="component" value="Unassembled WGS sequence"/>
</dbReference>
<evidence type="ECO:0000256" key="6">
    <source>
        <dbReference type="ARBA" id="ARBA00022776"/>
    </source>
</evidence>
<proteinExistence type="inferred from homology"/>
<evidence type="ECO:0000256" key="1">
    <source>
        <dbReference type="ARBA" id="ARBA00004186"/>
    </source>
</evidence>
<evidence type="ECO:0000256" key="5">
    <source>
        <dbReference type="ARBA" id="ARBA00022701"/>
    </source>
</evidence>
<dbReference type="eggNOG" id="ENOG502T9NW">
    <property type="taxonomic scope" value="Eukaryota"/>
</dbReference>
<evidence type="ECO:0000256" key="9">
    <source>
        <dbReference type="ARBA" id="ARBA00023306"/>
    </source>
</evidence>
<dbReference type="GO" id="GO:0051301">
    <property type="term" value="P:cell division"/>
    <property type="evidence" value="ECO:0007669"/>
    <property type="project" value="UniProtKB-KW"/>
</dbReference>
<dbReference type="EMBL" id="AGBW02009752">
    <property type="protein sequence ID" value="OWR49997.1"/>
    <property type="molecule type" value="Genomic_DNA"/>
</dbReference>
<evidence type="ECO:0000256" key="2">
    <source>
        <dbReference type="ARBA" id="ARBA00009645"/>
    </source>
</evidence>
<dbReference type="Pfam" id="PF14932">
    <property type="entry name" value="HAUS-augmin3"/>
    <property type="match status" value="1"/>
</dbReference>